<feature type="binding site" evidence="2">
    <location>
        <position position="106"/>
    </location>
    <ligand>
        <name>Mn(2+)</name>
        <dbReference type="ChEBI" id="CHEBI:29035"/>
        <label>2</label>
    </ligand>
</feature>
<comment type="cofactor">
    <cofactor evidence="2">
        <name>Mn(2+)</name>
        <dbReference type="ChEBI" id="CHEBI:29035"/>
    </cofactor>
    <text evidence="2">The Mn(2+) ion enhances activity.</text>
</comment>
<dbReference type="GO" id="GO:0019877">
    <property type="term" value="P:diaminopimelate biosynthetic process"/>
    <property type="evidence" value="ECO:0007669"/>
    <property type="project" value="UniProtKB-ARBA"/>
</dbReference>
<dbReference type="GO" id="GO:0050118">
    <property type="term" value="F:N-acetyldiaminopimelate deacetylase activity"/>
    <property type="evidence" value="ECO:0007669"/>
    <property type="project" value="UniProtKB-ARBA"/>
</dbReference>
<keyword evidence="2" id="KW-0464">Manganese</keyword>
<dbReference type="InterPro" id="IPR017439">
    <property type="entry name" value="Amidohydrolase"/>
</dbReference>
<organism evidence="4 5">
    <name type="scientific">Brevibacillus fulvus</name>
    <dbReference type="NCBI Taxonomy" id="1125967"/>
    <lineage>
        <taxon>Bacteria</taxon>
        <taxon>Bacillati</taxon>
        <taxon>Bacillota</taxon>
        <taxon>Bacilli</taxon>
        <taxon>Bacillales</taxon>
        <taxon>Paenibacillaceae</taxon>
        <taxon>Brevibacillus</taxon>
    </lineage>
</organism>
<keyword evidence="5" id="KW-1185">Reference proteome</keyword>
<dbReference type="PANTHER" id="PTHR11014:SF63">
    <property type="entry name" value="METALLOPEPTIDASE, PUTATIVE (AFU_ORTHOLOGUE AFUA_6G09600)-RELATED"/>
    <property type="match status" value="1"/>
</dbReference>
<dbReference type="EC" id="3.5.1.-" evidence="4"/>
<dbReference type="GO" id="GO:0046872">
    <property type="term" value="F:metal ion binding"/>
    <property type="evidence" value="ECO:0007669"/>
    <property type="project" value="UniProtKB-KW"/>
</dbReference>
<dbReference type="SUPFAM" id="SSF53187">
    <property type="entry name" value="Zn-dependent exopeptidases"/>
    <property type="match status" value="1"/>
</dbReference>
<dbReference type="InterPro" id="IPR036264">
    <property type="entry name" value="Bact_exopeptidase_dim_dom"/>
</dbReference>
<dbReference type="FunFam" id="3.30.70.360:FF:000001">
    <property type="entry name" value="N-acetyldiaminopimelate deacetylase"/>
    <property type="match status" value="1"/>
</dbReference>
<feature type="binding site" evidence="2">
    <location>
        <position position="168"/>
    </location>
    <ligand>
        <name>Mn(2+)</name>
        <dbReference type="ChEBI" id="CHEBI:29035"/>
        <label>2</label>
    </ligand>
</feature>
<evidence type="ECO:0000256" key="2">
    <source>
        <dbReference type="PIRSR" id="PIRSR005962-1"/>
    </source>
</evidence>
<dbReference type="PIRSF" id="PIRSF005962">
    <property type="entry name" value="Pept_M20D_amidohydro"/>
    <property type="match status" value="1"/>
</dbReference>
<evidence type="ECO:0000313" key="4">
    <source>
        <dbReference type="EMBL" id="MBM7591853.1"/>
    </source>
</evidence>
<feature type="binding site" evidence="2">
    <location>
        <position position="367"/>
    </location>
    <ligand>
        <name>Mn(2+)</name>
        <dbReference type="ChEBI" id="CHEBI:29035"/>
        <label>2</label>
    </ligand>
</feature>
<dbReference type="Gene3D" id="3.40.630.10">
    <property type="entry name" value="Zn peptidases"/>
    <property type="match status" value="1"/>
</dbReference>
<sequence>MGTFTVADVEVKPDLAARLIEIRRHLHRYPELSFQEFQTFEYIASCLKGWGIPYRQVGETGIAVDIIGEKGEGPHIGIRADIDALPIEEKTGLPYASCHPGVMHACGHDGHTAILLGTAYQLYHRRKEWAGRVRCIFQPGEEADGAAQRMIDQGVLEHPRIDGMLGLHLWPHLPHGTVGVKYGAVTASCDDFVIEIEGKGGHSARPHQSVDAIAISAQVLQALSVLVTKGNNPVDPVVVHVGKIQGGTASNVVADRVVMEGTARAVALETRRKLKSQLIQWVESIAASFGGKATVQYTEGHPPVINDERMTRALEESAAEILGPGSVRLLKEPSMGADDFGAFAEKVPSMYFRLGVGQEGRPVYDLHHPQFQFDDSIIPIGVKVLVWTVLSRLQKGAETGC</sequence>
<keyword evidence="1 4" id="KW-0378">Hydrolase</keyword>
<evidence type="ECO:0000259" key="3">
    <source>
        <dbReference type="Pfam" id="PF07687"/>
    </source>
</evidence>
<dbReference type="InterPro" id="IPR011650">
    <property type="entry name" value="Peptidase_M20_dimer"/>
</dbReference>
<dbReference type="AlphaFoldDB" id="A0A938Y298"/>
<proteinExistence type="predicted"/>
<evidence type="ECO:0000256" key="1">
    <source>
        <dbReference type="ARBA" id="ARBA00022801"/>
    </source>
</evidence>
<dbReference type="CDD" id="cd03886">
    <property type="entry name" value="M20_Acy1"/>
    <property type="match status" value="1"/>
</dbReference>
<dbReference type="Pfam" id="PF01546">
    <property type="entry name" value="Peptidase_M20"/>
    <property type="match status" value="1"/>
</dbReference>
<protein>
    <submittedName>
        <fullName evidence="4">Amidohydrolase</fullName>
        <ecNumber evidence="4">3.5.1.-</ecNumber>
    </submittedName>
</protein>
<dbReference type="Gene3D" id="3.30.70.360">
    <property type="match status" value="1"/>
</dbReference>
<dbReference type="EMBL" id="JAFBEB010000016">
    <property type="protein sequence ID" value="MBM7591853.1"/>
    <property type="molecule type" value="Genomic_DNA"/>
</dbReference>
<reference evidence="4" key="1">
    <citation type="submission" date="2021-01" db="EMBL/GenBank/DDBJ databases">
        <title>Genomic Encyclopedia of Type Strains, Phase IV (KMG-IV): sequencing the most valuable type-strain genomes for metagenomic binning, comparative biology and taxonomic classification.</title>
        <authorList>
            <person name="Goeker M."/>
        </authorList>
    </citation>
    <scope>NUCLEOTIDE SEQUENCE</scope>
    <source>
        <strain evidence="4">DSM 25523</strain>
    </source>
</reference>
<keyword evidence="2" id="KW-0479">Metal-binding</keyword>
<feature type="domain" description="Peptidase M20 dimerisation" evidence="3">
    <location>
        <begin position="192"/>
        <end position="286"/>
    </location>
</feature>
<feature type="binding site" evidence="2">
    <location>
        <position position="108"/>
    </location>
    <ligand>
        <name>Mn(2+)</name>
        <dbReference type="ChEBI" id="CHEBI:29035"/>
        <label>2</label>
    </ligand>
</feature>
<dbReference type="SUPFAM" id="SSF55031">
    <property type="entry name" value="Bacterial exopeptidase dimerisation domain"/>
    <property type="match status" value="1"/>
</dbReference>
<evidence type="ECO:0000313" key="5">
    <source>
        <dbReference type="Proteomes" id="UP000717624"/>
    </source>
</evidence>
<comment type="caution">
    <text evidence="4">The sequence shown here is derived from an EMBL/GenBank/DDBJ whole genome shotgun (WGS) entry which is preliminary data.</text>
</comment>
<dbReference type="InterPro" id="IPR002933">
    <property type="entry name" value="Peptidase_M20"/>
</dbReference>
<name>A0A938Y298_9BACL</name>
<gene>
    <name evidence="4" type="ORF">JOD01_003505</name>
</gene>
<dbReference type="RefSeq" id="WP_007780166.1">
    <property type="nucleotide sequence ID" value="NZ_BAABIN010000017.1"/>
</dbReference>
<feature type="binding site" evidence="2">
    <location>
        <position position="142"/>
    </location>
    <ligand>
        <name>Mn(2+)</name>
        <dbReference type="ChEBI" id="CHEBI:29035"/>
        <label>2</label>
    </ligand>
</feature>
<dbReference type="Proteomes" id="UP000717624">
    <property type="component" value="Unassembled WGS sequence"/>
</dbReference>
<dbReference type="PANTHER" id="PTHR11014">
    <property type="entry name" value="PEPTIDASE M20 FAMILY MEMBER"/>
    <property type="match status" value="1"/>
</dbReference>
<dbReference type="Pfam" id="PF07687">
    <property type="entry name" value="M20_dimer"/>
    <property type="match status" value="1"/>
</dbReference>
<dbReference type="NCBIfam" id="TIGR01891">
    <property type="entry name" value="amidohydrolases"/>
    <property type="match status" value="1"/>
</dbReference>
<accession>A0A938Y298</accession>